<organism evidence="1">
    <name type="scientific">Arundo donax</name>
    <name type="common">Giant reed</name>
    <name type="synonym">Donax arundinaceus</name>
    <dbReference type="NCBI Taxonomy" id="35708"/>
    <lineage>
        <taxon>Eukaryota</taxon>
        <taxon>Viridiplantae</taxon>
        <taxon>Streptophyta</taxon>
        <taxon>Embryophyta</taxon>
        <taxon>Tracheophyta</taxon>
        <taxon>Spermatophyta</taxon>
        <taxon>Magnoliopsida</taxon>
        <taxon>Liliopsida</taxon>
        <taxon>Poales</taxon>
        <taxon>Poaceae</taxon>
        <taxon>PACMAD clade</taxon>
        <taxon>Arundinoideae</taxon>
        <taxon>Arundineae</taxon>
        <taxon>Arundo</taxon>
    </lineage>
</organism>
<evidence type="ECO:0000313" key="1">
    <source>
        <dbReference type="EMBL" id="JAD55986.1"/>
    </source>
</evidence>
<reference evidence="1" key="2">
    <citation type="journal article" date="2015" name="Data Brief">
        <title>Shoot transcriptome of the giant reed, Arundo donax.</title>
        <authorList>
            <person name="Barrero R.A."/>
            <person name="Guerrero F.D."/>
            <person name="Moolhuijzen P."/>
            <person name="Goolsby J.A."/>
            <person name="Tidwell J."/>
            <person name="Bellgard S.E."/>
            <person name="Bellgard M.I."/>
        </authorList>
    </citation>
    <scope>NUCLEOTIDE SEQUENCE</scope>
    <source>
        <tissue evidence="1">Shoot tissue taken approximately 20 cm above the soil surface</tissue>
    </source>
</reference>
<proteinExistence type="predicted"/>
<sequence>MVVNLSWDPISKRNATANLLCSFNFAF</sequence>
<accession>A0A0A9AXY9</accession>
<reference evidence="1" key="1">
    <citation type="submission" date="2014-09" db="EMBL/GenBank/DDBJ databases">
        <authorList>
            <person name="Magalhaes I.L.F."/>
            <person name="Oliveira U."/>
            <person name="Santos F.R."/>
            <person name="Vidigal T.H.D.A."/>
            <person name="Brescovit A.D."/>
            <person name="Santos A.J."/>
        </authorList>
    </citation>
    <scope>NUCLEOTIDE SEQUENCE</scope>
    <source>
        <tissue evidence="1">Shoot tissue taken approximately 20 cm above the soil surface</tissue>
    </source>
</reference>
<dbReference type="AlphaFoldDB" id="A0A0A9AXY9"/>
<name>A0A0A9AXY9_ARUDO</name>
<dbReference type="EMBL" id="GBRH01241909">
    <property type="protein sequence ID" value="JAD55986.1"/>
    <property type="molecule type" value="Transcribed_RNA"/>
</dbReference>
<protein>
    <submittedName>
        <fullName evidence="1">Uncharacterized protein</fullName>
    </submittedName>
</protein>